<comment type="caution">
    <text evidence="1">The sequence shown here is derived from an EMBL/GenBank/DDBJ whole genome shotgun (WGS) entry which is preliminary data.</text>
</comment>
<organism evidence="1 2">
    <name type="scientific">Sphaerisporangium rufum</name>
    <dbReference type="NCBI Taxonomy" id="1381558"/>
    <lineage>
        <taxon>Bacteria</taxon>
        <taxon>Bacillati</taxon>
        <taxon>Actinomycetota</taxon>
        <taxon>Actinomycetes</taxon>
        <taxon>Streptosporangiales</taxon>
        <taxon>Streptosporangiaceae</taxon>
        <taxon>Sphaerisporangium</taxon>
    </lineage>
</organism>
<name>A0A919R7I8_9ACTN</name>
<dbReference type="AlphaFoldDB" id="A0A919R7I8"/>
<accession>A0A919R7I8</accession>
<proteinExistence type="predicted"/>
<dbReference type="EMBL" id="BOOU01000076">
    <property type="protein sequence ID" value="GII80633.1"/>
    <property type="molecule type" value="Genomic_DNA"/>
</dbReference>
<sequence>MCVEDRPGHGLVPLSIEILVLRVDEAGRWRYRRLVTALRDGETPDAAVRRQAGVDAGSEVTVVHSTSWRYEPRGRLVLTYAVCPDPDPDEPAEAPAELRIARGAVPAGPTPEHLRLENVVAHALWHLARLLDTDPVVAAALGATPAITHGLRGLPAPILVPSA</sequence>
<gene>
    <name evidence="1" type="ORF">Sru01_56150</name>
</gene>
<keyword evidence="2" id="KW-1185">Reference proteome</keyword>
<evidence type="ECO:0000313" key="2">
    <source>
        <dbReference type="Proteomes" id="UP000655287"/>
    </source>
</evidence>
<dbReference type="Proteomes" id="UP000655287">
    <property type="component" value="Unassembled WGS sequence"/>
</dbReference>
<evidence type="ECO:0000313" key="1">
    <source>
        <dbReference type="EMBL" id="GII80633.1"/>
    </source>
</evidence>
<protein>
    <submittedName>
        <fullName evidence="1">Uncharacterized protein</fullName>
    </submittedName>
</protein>
<reference evidence="1" key="1">
    <citation type="submission" date="2021-01" db="EMBL/GenBank/DDBJ databases">
        <title>Whole genome shotgun sequence of Sphaerisporangium rufum NBRC 109079.</title>
        <authorList>
            <person name="Komaki H."/>
            <person name="Tamura T."/>
        </authorList>
    </citation>
    <scope>NUCLEOTIDE SEQUENCE</scope>
    <source>
        <strain evidence="1">NBRC 109079</strain>
    </source>
</reference>